<dbReference type="Gene3D" id="3.90.550.10">
    <property type="entry name" value="Spore Coat Polysaccharide Biosynthesis Protein SpsA, Chain A"/>
    <property type="match status" value="1"/>
</dbReference>
<keyword evidence="14" id="KW-1185">Reference proteome</keyword>
<feature type="domain" description="Nucleotidyl transferase" evidence="12">
    <location>
        <begin position="2"/>
        <end position="231"/>
    </location>
</feature>
<keyword evidence="8" id="KW-0460">Magnesium</keyword>
<comment type="catalytic activity">
    <reaction evidence="11">
        <text>dTTP + alpha-D-glucose 1-phosphate + H(+) = dTDP-alpha-D-glucose + diphosphate</text>
        <dbReference type="Rhea" id="RHEA:15225"/>
        <dbReference type="ChEBI" id="CHEBI:15378"/>
        <dbReference type="ChEBI" id="CHEBI:33019"/>
        <dbReference type="ChEBI" id="CHEBI:37568"/>
        <dbReference type="ChEBI" id="CHEBI:57477"/>
        <dbReference type="ChEBI" id="CHEBI:58601"/>
        <dbReference type="EC" id="2.7.7.24"/>
    </reaction>
</comment>
<evidence type="ECO:0000256" key="8">
    <source>
        <dbReference type="ARBA" id="ARBA00022842"/>
    </source>
</evidence>
<protein>
    <recommendedName>
        <fullName evidence="4">Glucose-1-phosphate thymidylyltransferase</fullName>
        <ecNumber evidence="3">2.7.7.24</ecNumber>
    </recommendedName>
    <alternativeName>
        <fullName evidence="10">dTDP-glucose pyrophosphorylase</fullName>
    </alternativeName>
    <alternativeName>
        <fullName evidence="9">dTDP-glucose synthase</fullName>
    </alternativeName>
</protein>
<sequence length="240" mass="26147">MKGIILAGGTGTRLRPMTNIINKHLLPVGKYPMIHYAIRKMAEAGITQLMLVTGKQSAGLYTEYIGSGKPWGVQVSYGIQDEAGGIAHALGIAESFVRSGEKLMVLLGDNLFEDSLKQAADEFQRQKGGAHVFLKKVPDPERYGVAELVDGCIVRIVEKPKNSSSHYAVTGIYLYDSNVFDIIRSLKPSTRGELEITDVNNAYAAVGELGYSMLSGWWTDAGTHLSLMEAGVRLMGREQP</sequence>
<dbReference type="EMBL" id="JNVM01000006">
    <property type="protein sequence ID" value="KEQ26333.1"/>
    <property type="molecule type" value="Genomic_DNA"/>
</dbReference>
<comment type="cofactor">
    <cofactor evidence="1">
        <name>Mg(2+)</name>
        <dbReference type="ChEBI" id="CHEBI:18420"/>
    </cofactor>
</comment>
<evidence type="ECO:0000259" key="12">
    <source>
        <dbReference type="Pfam" id="PF00483"/>
    </source>
</evidence>
<comment type="caution">
    <text evidence="13">The sequence shown here is derived from an EMBL/GenBank/DDBJ whole genome shotgun (WGS) entry which is preliminary data.</text>
</comment>
<evidence type="ECO:0000256" key="6">
    <source>
        <dbReference type="ARBA" id="ARBA00022695"/>
    </source>
</evidence>
<dbReference type="InterPro" id="IPR029044">
    <property type="entry name" value="Nucleotide-diphossugar_trans"/>
</dbReference>
<dbReference type="GO" id="GO:0008879">
    <property type="term" value="F:glucose-1-phosphate thymidylyltransferase activity"/>
    <property type="evidence" value="ECO:0007669"/>
    <property type="project" value="UniProtKB-EC"/>
</dbReference>
<dbReference type="RefSeq" id="WP_036678675.1">
    <property type="nucleotide sequence ID" value="NZ_JNVM01000006.1"/>
</dbReference>
<reference evidence="13 14" key="1">
    <citation type="submission" date="2014-06" db="EMBL/GenBank/DDBJ databases">
        <title>Draft genome sequence of Paenibacillus sp. MSt1.</title>
        <authorList>
            <person name="Aw Y.K."/>
            <person name="Ong K.S."/>
            <person name="Gan H.M."/>
            <person name="Lee S.M."/>
        </authorList>
    </citation>
    <scope>NUCLEOTIDE SEQUENCE [LARGE SCALE GENOMIC DNA]</scope>
    <source>
        <strain evidence="13 14">MSt1</strain>
    </source>
</reference>
<dbReference type="InterPro" id="IPR005907">
    <property type="entry name" value="G1P_thy_trans_s"/>
</dbReference>
<accession>A0A081P6L0</accession>
<dbReference type="GO" id="GO:0046872">
    <property type="term" value="F:metal ion binding"/>
    <property type="evidence" value="ECO:0007669"/>
    <property type="project" value="UniProtKB-KW"/>
</dbReference>
<dbReference type="EC" id="2.7.7.24" evidence="3"/>
<dbReference type="PANTHER" id="PTHR43532:SF1">
    <property type="entry name" value="GLUCOSE-1-PHOSPHATE THYMIDYLYLTRANSFERASE 1"/>
    <property type="match status" value="1"/>
</dbReference>
<keyword evidence="5" id="KW-0808">Transferase</keyword>
<evidence type="ECO:0000256" key="2">
    <source>
        <dbReference type="ARBA" id="ARBA00010480"/>
    </source>
</evidence>
<keyword evidence="13" id="KW-0167">Capsid protein</keyword>
<keyword evidence="7" id="KW-0479">Metal-binding</keyword>
<keyword evidence="13" id="KW-0946">Virion</keyword>
<dbReference type="OrthoDB" id="9803871at2"/>
<dbReference type="SUPFAM" id="SSF53448">
    <property type="entry name" value="Nucleotide-diphospho-sugar transferases"/>
    <property type="match status" value="1"/>
</dbReference>
<dbReference type="PANTHER" id="PTHR43532">
    <property type="entry name" value="GLUCOSE-1-PHOSPHATE THYMIDYLYLTRANSFERASE"/>
    <property type="match status" value="1"/>
</dbReference>
<evidence type="ECO:0000256" key="9">
    <source>
        <dbReference type="ARBA" id="ARBA00032492"/>
    </source>
</evidence>
<evidence type="ECO:0000256" key="10">
    <source>
        <dbReference type="ARBA" id="ARBA00032598"/>
    </source>
</evidence>
<evidence type="ECO:0000313" key="13">
    <source>
        <dbReference type="EMBL" id="KEQ26333.1"/>
    </source>
</evidence>
<dbReference type="Pfam" id="PF00483">
    <property type="entry name" value="NTP_transferase"/>
    <property type="match status" value="1"/>
</dbReference>
<evidence type="ECO:0000256" key="1">
    <source>
        <dbReference type="ARBA" id="ARBA00001946"/>
    </source>
</evidence>
<name>A0A081P6L0_9BACL</name>
<dbReference type="eggNOG" id="COG1209">
    <property type="taxonomic scope" value="Bacteria"/>
</dbReference>
<organism evidence="13 14">
    <name type="scientific">Paenibacillus tyrfis</name>
    <dbReference type="NCBI Taxonomy" id="1501230"/>
    <lineage>
        <taxon>Bacteria</taxon>
        <taxon>Bacillati</taxon>
        <taxon>Bacillota</taxon>
        <taxon>Bacilli</taxon>
        <taxon>Bacillales</taxon>
        <taxon>Paenibacillaceae</taxon>
        <taxon>Paenibacillus</taxon>
    </lineage>
</organism>
<evidence type="ECO:0000256" key="4">
    <source>
        <dbReference type="ARBA" id="ARBA00017654"/>
    </source>
</evidence>
<evidence type="ECO:0000256" key="11">
    <source>
        <dbReference type="ARBA" id="ARBA00049336"/>
    </source>
</evidence>
<dbReference type="InterPro" id="IPR005835">
    <property type="entry name" value="NTP_transferase_dom"/>
</dbReference>
<evidence type="ECO:0000313" key="14">
    <source>
        <dbReference type="Proteomes" id="UP000028123"/>
    </source>
</evidence>
<evidence type="ECO:0000256" key="5">
    <source>
        <dbReference type="ARBA" id="ARBA00022679"/>
    </source>
</evidence>
<evidence type="ECO:0000256" key="7">
    <source>
        <dbReference type="ARBA" id="ARBA00022723"/>
    </source>
</evidence>
<proteinExistence type="inferred from homology"/>
<dbReference type="Proteomes" id="UP000028123">
    <property type="component" value="Unassembled WGS sequence"/>
</dbReference>
<keyword evidence="6" id="KW-0548">Nucleotidyltransferase</keyword>
<gene>
    <name evidence="13" type="ORF">ET33_31165</name>
</gene>
<dbReference type="AlphaFoldDB" id="A0A081P6L0"/>
<evidence type="ECO:0000256" key="3">
    <source>
        <dbReference type="ARBA" id="ARBA00012461"/>
    </source>
</evidence>
<comment type="similarity">
    <text evidence="2">Belongs to the glucose-1-phosphate thymidylyltransferase family.</text>
</comment>